<feature type="region of interest" description="Disordered" evidence="1">
    <location>
        <begin position="124"/>
        <end position="193"/>
    </location>
</feature>
<feature type="compositionally biased region" description="Pro residues" evidence="1">
    <location>
        <begin position="132"/>
        <end position="141"/>
    </location>
</feature>
<dbReference type="AlphaFoldDB" id="A0A8J3QS33"/>
<evidence type="ECO:0000256" key="3">
    <source>
        <dbReference type="SAM" id="SignalP"/>
    </source>
</evidence>
<protein>
    <submittedName>
        <fullName evidence="4">Uncharacterized protein</fullName>
    </submittedName>
</protein>
<evidence type="ECO:0000313" key="5">
    <source>
        <dbReference type="Proteomes" id="UP000642748"/>
    </source>
</evidence>
<reference evidence="4" key="1">
    <citation type="submission" date="2021-01" db="EMBL/GenBank/DDBJ databases">
        <title>Whole genome shotgun sequence of Rugosimonospora africana NBRC 104875.</title>
        <authorList>
            <person name="Komaki H."/>
            <person name="Tamura T."/>
        </authorList>
    </citation>
    <scope>NUCLEOTIDE SEQUENCE</scope>
    <source>
        <strain evidence="4">NBRC 104875</strain>
    </source>
</reference>
<accession>A0A8J3QS33</accession>
<keyword evidence="2" id="KW-1133">Transmembrane helix</keyword>
<keyword evidence="5" id="KW-1185">Reference proteome</keyword>
<keyword evidence="3" id="KW-0732">Signal</keyword>
<feature type="compositionally biased region" description="Pro residues" evidence="1">
    <location>
        <begin position="148"/>
        <end position="160"/>
    </location>
</feature>
<evidence type="ECO:0000256" key="2">
    <source>
        <dbReference type="SAM" id="Phobius"/>
    </source>
</evidence>
<keyword evidence="2" id="KW-0812">Transmembrane</keyword>
<comment type="caution">
    <text evidence="4">The sequence shown here is derived from an EMBL/GenBank/DDBJ whole genome shotgun (WGS) entry which is preliminary data.</text>
</comment>
<evidence type="ECO:0000313" key="4">
    <source>
        <dbReference type="EMBL" id="GIH15634.1"/>
    </source>
</evidence>
<feature type="compositionally biased region" description="Low complexity" evidence="1">
    <location>
        <begin position="161"/>
        <end position="175"/>
    </location>
</feature>
<gene>
    <name evidence="4" type="ORF">Raf01_38060</name>
</gene>
<feature type="signal peptide" evidence="3">
    <location>
        <begin position="1"/>
        <end position="23"/>
    </location>
</feature>
<organism evidence="4 5">
    <name type="scientific">Rugosimonospora africana</name>
    <dbReference type="NCBI Taxonomy" id="556532"/>
    <lineage>
        <taxon>Bacteria</taxon>
        <taxon>Bacillati</taxon>
        <taxon>Actinomycetota</taxon>
        <taxon>Actinomycetes</taxon>
        <taxon>Micromonosporales</taxon>
        <taxon>Micromonosporaceae</taxon>
        <taxon>Rugosimonospora</taxon>
    </lineage>
</organism>
<feature type="chain" id="PRO_5035265533" evidence="3">
    <location>
        <begin position="24"/>
        <end position="274"/>
    </location>
</feature>
<sequence length="274" mass="27310">MAAGALAACVAGTCVLLSGAAQAAEPSVDFTGGCGLLGIGATSQPETPNLSMTAGSRLRVVNHLGANATLVVNGRRMRTVRPEHSFRLTLAAEETTTVQLSPACPAPLVSVAAALTVAVTAVEAPGTGSPSTAPPSAPPEHSPTRTPTVPPSRPPQPQPAPVTATPRAPAHTSGPAPGPSRPARRPHSRTSVAGTVAAAVPPTAYVGDAVPASPSGPPPLANQPYIGPVAPLGADRAARYSLALIATVLILGTGLAALRLLRSQRHVGAHRRAS</sequence>
<dbReference type="EMBL" id="BONZ01000036">
    <property type="protein sequence ID" value="GIH15634.1"/>
    <property type="molecule type" value="Genomic_DNA"/>
</dbReference>
<dbReference type="Proteomes" id="UP000642748">
    <property type="component" value="Unassembled WGS sequence"/>
</dbReference>
<evidence type="ECO:0000256" key="1">
    <source>
        <dbReference type="SAM" id="MobiDB-lite"/>
    </source>
</evidence>
<keyword evidence="2" id="KW-0472">Membrane</keyword>
<feature type="transmembrane region" description="Helical" evidence="2">
    <location>
        <begin position="240"/>
        <end position="261"/>
    </location>
</feature>
<name>A0A8J3QS33_9ACTN</name>
<proteinExistence type="predicted"/>